<dbReference type="GeneID" id="106757853"/>
<feature type="domain" description="Retrotransposon gag" evidence="2">
    <location>
        <begin position="130"/>
        <end position="220"/>
    </location>
</feature>
<feature type="compositionally biased region" description="Basic and acidic residues" evidence="1">
    <location>
        <begin position="46"/>
        <end position="55"/>
    </location>
</feature>
<dbReference type="Proteomes" id="UP000087766">
    <property type="component" value="Chromosome 1"/>
</dbReference>
<dbReference type="RefSeq" id="XP_014496173.1">
    <property type="nucleotide sequence ID" value="XM_014640687.1"/>
</dbReference>
<feature type="region of interest" description="Disordered" evidence="1">
    <location>
        <begin position="377"/>
        <end position="404"/>
    </location>
</feature>
<feature type="compositionally biased region" description="Basic and acidic residues" evidence="1">
    <location>
        <begin position="63"/>
        <end position="74"/>
    </location>
</feature>
<feature type="compositionally biased region" description="Basic and acidic residues" evidence="1">
    <location>
        <begin position="387"/>
        <end position="404"/>
    </location>
</feature>
<gene>
    <name evidence="4" type="primary">LOC106757853</name>
</gene>
<organism evidence="3 4">
    <name type="scientific">Vigna radiata var. radiata</name>
    <name type="common">Mung bean</name>
    <name type="synonym">Phaseolus aureus</name>
    <dbReference type="NCBI Taxonomy" id="3916"/>
    <lineage>
        <taxon>Eukaryota</taxon>
        <taxon>Viridiplantae</taxon>
        <taxon>Streptophyta</taxon>
        <taxon>Embryophyta</taxon>
        <taxon>Tracheophyta</taxon>
        <taxon>Spermatophyta</taxon>
        <taxon>Magnoliopsida</taxon>
        <taxon>eudicotyledons</taxon>
        <taxon>Gunneridae</taxon>
        <taxon>Pentapetalae</taxon>
        <taxon>rosids</taxon>
        <taxon>fabids</taxon>
        <taxon>Fabales</taxon>
        <taxon>Fabaceae</taxon>
        <taxon>Papilionoideae</taxon>
        <taxon>50 kb inversion clade</taxon>
        <taxon>NPAAA clade</taxon>
        <taxon>indigoferoid/millettioid clade</taxon>
        <taxon>Phaseoleae</taxon>
        <taxon>Vigna</taxon>
    </lineage>
</organism>
<accession>A0A1S3TQW7</accession>
<evidence type="ECO:0000313" key="3">
    <source>
        <dbReference type="Proteomes" id="UP000087766"/>
    </source>
</evidence>
<reference evidence="3" key="1">
    <citation type="journal article" date="2014" name="Nat. Commun.">
        <title>Genome sequence of mungbean and insights into evolution within Vigna species.</title>
        <authorList>
            <person name="Kang Y.J."/>
            <person name="Kim S.K."/>
            <person name="Kim M.Y."/>
            <person name="Lestari P."/>
            <person name="Kim K.H."/>
            <person name="Ha B.K."/>
            <person name="Jun T.H."/>
            <person name="Hwang W.J."/>
            <person name="Lee T."/>
            <person name="Lee J."/>
            <person name="Shim S."/>
            <person name="Yoon M.Y."/>
            <person name="Jang Y.E."/>
            <person name="Han K.S."/>
            <person name="Taeprayoon P."/>
            <person name="Yoon N."/>
            <person name="Somta P."/>
            <person name="Tanya P."/>
            <person name="Kim K.S."/>
            <person name="Gwag J.G."/>
            <person name="Moon J.K."/>
            <person name="Lee Y.H."/>
            <person name="Park B.S."/>
            <person name="Bombarely A."/>
            <person name="Doyle J.J."/>
            <person name="Jackson S.A."/>
            <person name="Schafleitner R."/>
            <person name="Srinives P."/>
            <person name="Varshney R.K."/>
            <person name="Lee S.H."/>
        </authorList>
    </citation>
    <scope>NUCLEOTIDE SEQUENCE [LARGE SCALE GENOMIC DNA]</scope>
    <source>
        <strain evidence="3">cv. VC1973A</strain>
    </source>
</reference>
<evidence type="ECO:0000259" key="2">
    <source>
        <dbReference type="Pfam" id="PF03732"/>
    </source>
</evidence>
<protein>
    <submittedName>
        <fullName evidence="4">Uncharacterized protein LOC106757853</fullName>
    </submittedName>
</protein>
<dbReference type="AlphaFoldDB" id="A0A1S3TQW7"/>
<feature type="compositionally biased region" description="Basic residues" evidence="1">
    <location>
        <begin position="377"/>
        <end position="386"/>
    </location>
</feature>
<dbReference type="InterPro" id="IPR005162">
    <property type="entry name" value="Retrotrans_gag_dom"/>
</dbReference>
<proteinExistence type="predicted"/>
<dbReference type="Pfam" id="PF03732">
    <property type="entry name" value="Retrotrans_gag"/>
    <property type="match status" value="1"/>
</dbReference>
<dbReference type="OrthoDB" id="1751727at2759"/>
<evidence type="ECO:0000313" key="4">
    <source>
        <dbReference type="RefSeq" id="XP_014496173.1"/>
    </source>
</evidence>
<dbReference type="PANTHER" id="PTHR33223:SF10">
    <property type="entry name" value="AMINOTRANSFERASE-LIKE PLANT MOBILE DOMAIN-CONTAINING PROTEIN"/>
    <property type="match status" value="1"/>
</dbReference>
<reference evidence="4" key="2">
    <citation type="submission" date="2025-08" db="UniProtKB">
        <authorList>
            <consortium name="RefSeq"/>
        </authorList>
    </citation>
    <scope>IDENTIFICATION</scope>
    <source>
        <tissue evidence="4">Leaf</tissue>
    </source>
</reference>
<name>A0A1S3TQW7_VIGRR</name>
<keyword evidence="3" id="KW-1185">Reference proteome</keyword>
<dbReference type="PANTHER" id="PTHR33223">
    <property type="entry name" value="CCHC-TYPE DOMAIN-CONTAINING PROTEIN"/>
    <property type="match status" value="1"/>
</dbReference>
<feature type="region of interest" description="Disordered" evidence="1">
    <location>
        <begin position="1"/>
        <end position="76"/>
    </location>
</feature>
<evidence type="ECO:0000256" key="1">
    <source>
        <dbReference type="SAM" id="MobiDB-lite"/>
    </source>
</evidence>
<dbReference type="KEGG" id="vra:106757853"/>
<sequence length="561" mass="64069">MRNRGEQDGNGPEQSRHRGEENNPNVARRNGATRLDGENSGANFRHRNEDYRNISEGRGPTVADRDPNRPDQAEGLHPFTVQVMRTIMPENKVLPAMERYGGSTDPVKHLRSFIDTMAVYSSDEMVWCRVFSLSLKGEALDWFHSLSPNTIDSFATLRRLFSQQYISNKTPGMTYTTLMRMRQGREESLKGFMERFNKTARQVRNIDQRLIVSALTSALKPGPFVDYLYAEEPQNMAELQNKLTSFIRIEEGRAYHKGQEVEPRGQVRKENNNRRMPRVEEGPIGQRRVEQSRILQHAHHTPLNAPRVRVMEEALRADLLKVVRAPTPLGADENKYCRYHQNRGHTTEECTTLKDKLENLVQAGHLQKFVQRYKRGASNVIRHKGERSHQPDRSRSRSRSRERVTRGVINTISGGFAGGGSSVSARKRHLRGLHHVNQTGIERKSMPMISFSDEDFHAPDPDQDDPMVIIAMIARYQVGKVLIDQGSSANILYWKTFQQMDIPEGAVRPFHEQIVGFAGERVDTRGYIELKVSLGLEKDAKELQIRFLLVDADTSYNALFG</sequence>